<dbReference type="InterPro" id="IPR031329">
    <property type="entry name" value="NEUT/ALK_ceramidase_N"/>
</dbReference>
<gene>
    <name evidence="2" type="ORF">JM18_009109</name>
</gene>
<dbReference type="GO" id="GO:0017040">
    <property type="term" value="F:N-acylsphingosine amidohydrolase activity"/>
    <property type="evidence" value="ECO:0007669"/>
    <property type="project" value="InterPro"/>
</dbReference>
<feature type="domain" description="Neutral/alkaline non-lysosomal ceramidase N-terminal" evidence="1">
    <location>
        <begin position="2"/>
        <end position="75"/>
    </location>
</feature>
<dbReference type="GO" id="GO:0016020">
    <property type="term" value="C:membrane"/>
    <property type="evidence" value="ECO:0007669"/>
    <property type="project" value="GOC"/>
</dbReference>
<comment type="caution">
    <text evidence="2">The sequence shown here is derived from an EMBL/GenBank/DDBJ whole genome shotgun (WGS) entry which is preliminary data.</text>
</comment>
<dbReference type="PANTHER" id="PTHR12670">
    <property type="entry name" value="CERAMIDASE"/>
    <property type="match status" value="1"/>
</dbReference>
<dbReference type="Proteomes" id="UP000792063">
    <property type="component" value="Unassembled WGS sequence"/>
</dbReference>
<dbReference type="Pfam" id="PF04734">
    <property type="entry name" value="Ceramidase_alk"/>
    <property type="match status" value="1"/>
</dbReference>
<evidence type="ECO:0000313" key="2">
    <source>
        <dbReference type="EMBL" id="KAG2508748.1"/>
    </source>
</evidence>
<proteinExistence type="predicted"/>
<reference evidence="2" key="1">
    <citation type="journal article" date="2015" name="Genom Data">
        <title>Genome sequences of six Phytophthora species associated with forests in New Zealand.</title>
        <authorList>
            <person name="Studholme D.J."/>
            <person name="McDougal R.L."/>
            <person name="Sambles C."/>
            <person name="Hansen E."/>
            <person name="Hardy G."/>
            <person name="Grant M."/>
            <person name="Ganley R.J."/>
            <person name="Williams N.M."/>
        </authorList>
    </citation>
    <scope>NUCLEOTIDE SEQUENCE</scope>
    <source>
        <strain evidence="2">NZFS 3630</strain>
    </source>
</reference>
<organism evidence="2 3">
    <name type="scientific">Phytophthora kernoviae</name>
    <dbReference type="NCBI Taxonomy" id="325452"/>
    <lineage>
        <taxon>Eukaryota</taxon>
        <taxon>Sar</taxon>
        <taxon>Stramenopiles</taxon>
        <taxon>Oomycota</taxon>
        <taxon>Peronosporomycetes</taxon>
        <taxon>Peronosporales</taxon>
        <taxon>Peronosporaceae</taxon>
        <taxon>Phytophthora</taxon>
    </lineage>
</organism>
<dbReference type="GO" id="GO:0005576">
    <property type="term" value="C:extracellular region"/>
    <property type="evidence" value="ECO:0007669"/>
    <property type="project" value="TreeGrafter"/>
</dbReference>
<reference evidence="2" key="2">
    <citation type="submission" date="2020-06" db="EMBL/GenBank/DDBJ databases">
        <authorList>
            <person name="Studholme D.J."/>
        </authorList>
    </citation>
    <scope>NUCLEOTIDE SEQUENCE</scope>
    <source>
        <strain evidence="2">NZFS 3630</strain>
    </source>
</reference>
<accession>A0A921S8T2</accession>
<sequence>SISGKLSYVDFSNVTLNGIEPIEADPYMHKTCPALVGQNMAAGTEDGRALSMFTEGNLEGNIFFEAIGAVIKKTPQWM</sequence>
<dbReference type="InterPro" id="IPR006823">
    <property type="entry name" value="Ceramidase_alk"/>
</dbReference>
<evidence type="ECO:0000259" key="1">
    <source>
        <dbReference type="Pfam" id="PF04734"/>
    </source>
</evidence>
<dbReference type="EMBL" id="JPWU03000675">
    <property type="protein sequence ID" value="KAG2508748.1"/>
    <property type="molecule type" value="Genomic_DNA"/>
</dbReference>
<dbReference type="PANTHER" id="PTHR12670:SF1">
    <property type="entry name" value="NEUTRAL CERAMIDASE"/>
    <property type="match status" value="1"/>
</dbReference>
<feature type="non-terminal residue" evidence="2">
    <location>
        <position position="1"/>
    </location>
</feature>
<protein>
    <recommendedName>
        <fullName evidence="1">Neutral/alkaline non-lysosomal ceramidase N-terminal domain-containing protein</fullName>
    </recommendedName>
</protein>
<dbReference type="AlphaFoldDB" id="A0A921S8T2"/>
<name>A0A921S8T2_9STRA</name>
<dbReference type="GO" id="GO:0046514">
    <property type="term" value="P:ceramide catabolic process"/>
    <property type="evidence" value="ECO:0007669"/>
    <property type="project" value="InterPro"/>
</dbReference>
<dbReference type="GO" id="GO:0042759">
    <property type="term" value="P:long-chain fatty acid biosynthetic process"/>
    <property type="evidence" value="ECO:0007669"/>
    <property type="project" value="TreeGrafter"/>
</dbReference>
<dbReference type="GO" id="GO:0046512">
    <property type="term" value="P:sphingosine biosynthetic process"/>
    <property type="evidence" value="ECO:0007669"/>
    <property type="project" value="TreeGrafter"/>
</dbReference>
<evidence type="ECO:0000313" key="3">
    <source>
        <dbReference type="Proteomes" id="UP000792063"/>
    </source>
</evidence>